<dbReference type="RefSeq" id="WP_379232233.1">
    <property type="nucleotide sequence ID" value="NZ_JBHSTE010000002.1"/>
</dbReference>
<feature type="transmembrane region" description="Helical" evidence="2">
    <location>
        <begin position="47"/>
        <end position="64"/>
    </location>
</feature>
<keyword evidence="2" id="KW-0812">Transmembrane</keyword>
<comment type="caution">
    <text evidence="3">The sequence shown here is derived from an EMBL/GenBank/DDBJ whole genome shotgun (WGS) entry which is preliminary data.</text>
</comment>
<dbReference type="EMBL" id="JBHSTE010000002">
    <property type="protein sequence ID" value="MFC6332159.1"/>
    <property type="molecule type" value="Genomic_DNA"/>
</dbReference>
<feature type="region of interest" description="Disordered" evidence="1">
    <location>
        <begin position="1"/>
        <end position="21"/>
    </location>
</feature>
<keyword evidence="4" id="KW-1185">Reference proteome</keyword>
<proteinExistence type="predicted"/>
<keyword evidence="2" id="KW-0472">Membrane</keyword>
<evidence type="ECO:0008006" key="5">
    <source>
        <dbReference type="Google" id="ProtNLM"/>
    </source>
</evidence>
<evidence type="ECO:0000313" key="4">
    <source>
        <dbReference type="Proteomes" id="UP001596233"/>
    </source>
</evidence>
<gene>
    <name evidence="3" type="ORF">ACFP56_05950</name>
</gene>
<evidence type="ECO:0000313" key="3">
    <source>
        <dbReference type="EMBL" id="MFC6332159.1"/>
    </source>
</evidence>
<evidence type="ECO:0000256" key="2">
    <source>
        <dbReference type="SAM" id="Phobius"/>
    </source>
</evidence>
<reference evidence="4" key="1">
    <citation type="journal article" date="2019" name="Int. J. Syst. Evol. Microbiol.">
        <title>The Global Catalogue of Microorganisms (GCM) 10K type strain sequencing project: providing services to taxonomists for standard genome sequencing and annotation.</title>
        <authorList>
            <consortium name="The Broad Institute Genomics Platform"/>
            <consortium name="The Broad Institute Genome Sequencing Center for Infectious Disease"/>
            <person name="Wu L."/>
            <person name="Ma J."/>
        </authorList>
    </citation>
    <scope>NUCLEOTIDE SEQUENCE [LARGE SCALE GENOMIC DNA]</scope>
    <source>
        <strain evidence="4">PCU 280</strain>
    </source>
</reference>
<evidence type="ECO:0000256" key="1">
    <source>
        <dbReference type="SAM" id="MobiDB-lite"/>
    </source>
</evidence>
<feature type="compositionally biased region" description="Basic and acidic residues" evidence="1">
    <location>
        <begin position="1"/>
        <end position="13"/>
    </location>
</feature>
<name>A0ABW1V0A5_9BACL</name>
<protein>
    <recommendedName>
        <fullName evidence="5">YcxB family protein</fullName>
    </recommendedName>
</protein>
<keyword evidence="2" id="KW-1133">Transmembrane helix</keyword>
<accession>A0ABW1V0A5</accession>
<sequence>MSRSWERKVKKNMEQVNKQRKKAGEGNLVLNHEKQVKKQEVVFKGRNYILPVVLVVFIGMYNFLMLMNPEFQIDAMYWFTIAAYLALAALFFFRKPYLAIGKDYIQSRRMLGDKQLFAVAIKEIKVQGGYIIIIPNHGSSWAFNKTFNRFPIDEMAAELKKLADKHNIAWTEN</sequence>
<feature type="transmembrane region" description="Helical" evidence="2">
    <location>
        <begin position="76"/>
        <end position="93"/>
    </location>
</feature>
<organism evidence="3 4">
    <name type="scientific">Paenibacillus septentrionalis</name>
    <dbReference type="NCBI Taxonomy" id="429342"/>
    <lineage>
        <taxon>Bacteria</taxon>
        <taxon>Bacillati</taxon>
        <taxon>Bacillota</taxon>
        <taxon>Bacilli</taxon>
        <taxon>Bacillales</taxon>
        <taxon>Paenibacillaceae</taxon>
        <taxon>Paenibacillus</taxon>
    </lineage>
</organism>
<dbReference type="Proteomes" id="UP001596233">
    <property type="component" value="Unassembled WGS sequence"/>
</dbReference>